<sequence length="403" mass="46756">MFRLTYSFRSLSKSPNLLKLRYPILKFYTMEPTTSASKHKLSGEEPTTKRIKVSPHECDTCYKCLNEKFCKSCFEHHYEKTQKDFSSGNETLDNLVKYIRYSEDDNISFLQWIPFDRLKDVTYLTKGGGGTTSTATWLDGKYVRWSHDEKRWIRTGETRVAIKTLKDSQSKLDDYVAGLDEYFKCASQYHITYYGISQETATSDYSIIMEYADPGDLRQFLAANKFKLYWRRKLELIRDVISGLEIIHDSETAASEIPECFSTLVNQCWDDDPKQRPTASQIKEKIYEWLLVLGWFPTSSSREHSETSQFEAADDAKNKNDKSYSGAIYSQTITPQTPVYTSRKFKRHEITPEIAGGSASISLFIPEEPEESEELEELEEAEEPEELEESKEFEEPEDDKDNQ</sequence>
<proteinExistence type="predicted"/>
<gene>
    <name evidence="3" type="ORF">CHRIB12_LOCUS6699</name>
</gene>
<protein>
    <recommendedName>
        <fullName evidence="2">Protein kinase domain-containing protein</fullName>
    </recommendedName>
</protein>
<evidence type="ECO:0000313" key="3">
    <source>
        <dbReference type="EMBL" id="CAB5357276.1"/>
    </source>
</evidence>
<organism evidence="3 4">
    <name type="scientific">Rhizophagus irregularis</name>
    <dbReference type="NCBI Taxonomy" id="588596"/>
    <lineage>
        <taxon>Eukaryota</taxon>
        <taxon>Fungi</taxon>
        <taxon>Fungi incertae sedis</taxon>
        <taxon>Mucoromycota</taxon>
        <taxon>Glomeromycotina</taxon>
        <taxon>Glomeromycetes</taxon>
        <taxon>Glomerales</taxon>
        <taxon>Glomeraceae</taxon>
        <taxon>Rhizophagus</taxon>
    </lineage>
</organism>
<evidence type="ECO:0000313" key="4">
    <source>
        <dbReference type="Proteomes" id="UP000684084"/>
    </source>
</evidence>
<accession>A0A915Z0R6</accession>
<comment type="caution">
    <text evidence="3">The sequence shown here is derived from an EMBL/GenBank/DDBJ whole genome shotgun (WGS) entry which is preliminary data.</text>
</comment>
<dbReference type="PANTHER" id="PTHR44329">
    <property type="entry name" value="SERINE/THREONINE-PROTEIN KINASE TNNI3K-RELATED"/>
    <property type="match status" value="1"/>
</dbReference>
<name>A0A915Z0R6_9GLOM</name>
<dbReference type="AlphaFoldDB" id="A0A915Z0R6"/>
<dbReference type="InterPro" id="IPR051681">
    <property type="entry name" value="Ser/Thr_Kinases-Pseudokinases"/>
</dbReference>
<dbReference type="PANTHER" id="PTHR44329:SF291">
    <property type="entry name" value="PROTEIN KINASE DOMAIN-CONTAINING PROTEIN"/>
    <property type="match status" value="1"/>
</dbReference>
<dbReference type="InterPro" id="IPR000719">
    <property type="entry name" value="Prot_kinase_dom"/>
</dbReference>
<dbReference type="VEuPathDB" id="FungiDB:RhiirFUN_023372"/>
<dbReference type="EMBL" id="CAGKOT010000011">
    <property type="protein sequence ID" value="CAB5357276.1"/>
    <property type="molecule type" value="Genomic_DNA"/>
</dbReference>
<dbReference type="OrthoDB" id="4062651at2759"/>
<feature type="domain" description="Protein kinase" evidence="2">
    <location>
        <begin position="118"/>
        <end position="290"/>
    </location>
</feature>
<feature type="compositionally biased region" description="Acidic residues" evidence="1">
    <location>
        <begin position="367"/>
        <end position="403"/>
    </location>
</feature>
<dbReference type="GO" id="GO:0004674">
    <property type="term" value="F:protein serine/threonine kinase activity"/>
    <property type="evidence" value="ECO:0007669"/>
    <property type="project" value="TreeGrafter"/>
</dbReference>
<evidence type="ECO:0000256" key="1">
    <source>
        <dbReference type="SAM" id="MobiDB-lite"/>
    </source>
</evidence>
<dbReference type="InterPro" id="IPR001245">
    <property type="entry name" value="Ser-Thr/Tyr_kinase_cat_dom"/>
</dbReference>
<dbReference type="SMART" id="SM00220">
    <property type="entry name" value="S_TKc"/>
    <property type="match status" value="1"/>
</dbReference>
<dbReference type="GO" id="GO:0005524">
    <property type="term" value="F:ATP binding"/>
    <property type="evidence" value="ECO:0007669"/>
    <property type="project" value="InterPro"/>
</dbReference>
<dbReference type="Pfam" id="PF07714">
    <property type="entry name" value="PK_Tyr_Ser-Thr"/>
    <property type="match status" value="1"/>
</dbReference>
<evidence type="ECO:0000259" key="2">
    <source>
        <dbReference type="SMART" id="SM00220"/>
    </source>
</evidence>
<dbReference type="Proteomes" id="UP000684084">
    <property type="component" value="Unassembled WGS sequence"/>
</dbReference>
<reference evidence="3" key="1">
    <citation type="submission" date="2020-05" db="EMBL/GenBank/DDBJ databases">
        <authorList>
            <person name="Rincon C."/>
            <person name="Sanders R I."/>
            <person name="Robbins C."/>
            <person name="Chaturvedi A."/>
        </authorList>
    </citation>
    <scope>NUCLEOTIDE SEQUENCE</scope>
    <source>
        <strain evidence="3">CHB12</strain>
    </source>
</reference>
<feature type="region of interest" description="Disordered" evidence="1">
    <location>
        <begin position="356"/>
        <end position="403"/>
    </location>
</feature>